<dbReference type="FunCoup" id="G5C709">
    <property type="interactions" value="2"/>
</dbReference>
<name>G5C709_HETGA</name>
<keyword evidence="1" id="KW-1133">Transmembrane helix</keyword>
<keyword evidence="1" id="KW-0472">Membrane</keyword>
<gene>
    <name evidence="2" type="ORF">GW7_17167</name>
</gene>
<evidence type="ECO:0000313" key="2">
    <source>
        <dbReference type="EMBL" id="EHB17320.1"/>
    </source>
</evidence>
<dbReference type="AlphaFoldDB" id="G5C709"/>
<dbReference type="Gene3D" id="1.20.140.150">
    <property type="match status" value="1"/>
</dbReference>
<feature type="non-terminal residue" evidence="2">
    <location>
        <position position="1"/>
    </location>
</feature>
<feature type="transmembrane region" description="Helical" evidence="1">
    <location>
        <begin position="89"/>
        <end position="111"/>
    </location>
</feature>
<protein>
    <submittedName>
        <fullName evidence="2">Uncharacterized protein</fullName>
    </submittedName>
</protein>
<feature type="transmembrane region" description="Helical" evidence="1">
    <location>
        <begin position="123"/>
        <end position="149"/>
    </location>
</feature>
<reference evidence="2 3" key="1">
    <citation type="journal article" date="2011" name="Nature">
        <title>Genome sequencing reveals insights into physiology and longevity of the naked mole rat.</title>
        <authorList>
            <person name="Kim E.B."/>
            <person name="Fang X."/>
            <person name="Fushan A.A."/>
            <person name="Huang Z."/>
            <person name="Lobanov A.V."/>
            <person name="Han L."/>
            <person name="Marino S.M."/>
            <person name="Sun X."/>
            <person name="Turanov A.A."/>
            <person name="Yang P."/>
            <person name="Yim S.H."/>
            <person name="Zhao X."/>
            <person name="Kasaikina M.V."/>
            <person name="Stoletzki N."/>
            <person name="Peng C."/>
            <person name="Polak P."/>
            <person name="Xiong Z."/>
            <person name="Kiezun A."/>
            <person name="Zhu Y."/>
            <person name="Chen Y."/>
            <person name="Kryukov G.V."/>
            <person name="Zhang Q."/>
            <person name="Peshkin L."/>
            <person name="Yang L."/>
            <person name="Bronson R.T."/>
            <person name="Buffenstein R."/>
            <person name="Wang B."/>
            <person name="Han C."/>
            <person name="Li Q."/>
            <person name="Chen L."/>
            <person name="Zhao W."/>
            <person name="Sunyaev S.R."/>
            <person name="Park T.J."/>
            <person name="Zhang G."/>
            <person name="Wang J."/>
            <person name="Gladyshev V.N."/>
        </authorList>
    </citation>
    <scope>NUCLEOTIDE SEQUENCE [LARGE SCALE GENOMIC DNA]</scope>
</reference>
<dbReference type="EMBL" id="JH173609">
    <property type="protein sequence ID" value="EHB17320.1"/>
    <property type="molecule type" value="Genomic_DNA"/>
</dbReference>
<keyword evidence="1" id="KW-0812">Transmembrane</keyword>
<dbReference type="InParanoid" id="G5C709"/>
<feature type="transmembrane region" description="Helical" evidence="1">
    <location>
        <begin position="12"/>
        <end position="33"/>
    </location>
</feature>
<accession>G5C709</accession>
<proteinExistence type="predicted"/>
<organism evidence="2 3">
    <name type="scientific">Heterocephalus glaber</name>
    <name type="common">Naked mole rat</name>
    <dbReference type="NCBI Taxonomy" id="10181"/>
    <lineage>
        <taxon>Eukaryota</taxon>
        <taxon>Metazoa</taxon>
        <taxon>Chordata</taxon>
        <taxon>Craniata</taxon>
        <taxon>Vertebrata</taxon>
        <taxon>Euteleostomi</taxon>
        <taxon>Mammalia</taxon>
        <taxon>Eutheria</taxon>
        <taxon>Euarchontoglires</taxon>
        <taxon>Glires</taxon>
        <taxon>Rodentia</taxon>
        <taxon>Hystricomorpha</taxon>
        <taxon>Bathyergidae</taxon>
        <taxon>Heterocephalus</taxon>
    </lineage>
</organism>
<sequence>NILYSFPGVKQHICALTAFLLSSVAWVLGIIVVSSVSWRMWELKSANGLWDAQDSLRQNNSGTVVDVLVVANMYRGWTQVVELEFVKDLMVLVKFVQPVALILSTVAFLLSRLKPTYPEFLRLYYRSSVLLLCLNSCCVALAVSCNYVMDIFGQSALDFPLALTVGKEAVTKKHFSYVFPLGIVTAALSFLSGILCFGAMSFTELKSKAVADVP</sequence>
<dbReference type="Proteomes" id="UP000006813">
    <property type="component" value="Unassembled WGS sequence"/>
</dbReference>
<feature type="transmembrane region" description="Helical" evidence="1">
    <location>
        <begin position="177"/>
        <end position="198"/>
    </location>
</feature>
<evidence type="ECO:0000256" key="1">
    <source>
        <dbReference type="SAM" id="Phobius"/>
    </source>
</evidence>
<evidence type="ECO:0000313" key="3">
    <source>
        <dbReference type="Proteomes" id="UP000006813"/>
    </source>
</evidence>